<dbReference type="InterPro" id="IPR006949">
    <property type="entry name" value="Barrel_Baseplate_J-like"/>
</dbReference>
<feature type="domain" description="Baseplate protein J-like barrel" evidence="1">
    <location>
        <begin position="104"/>
        <end position="182"/>
    </location>
</feature>
<reference evidence="2" key="1">
    <citation type="journal article" date="2024" name="J. Gen. Virol.">
        <title>Novel phages of Pseudomonas syringae unveil numerous potential auxiliary metabolic genes.</title>
        <authorList>
            <person name="Feltin C."/>
            <person name="Garneau J.R."/>
            <person name="Morris C.E."/>
            <person name="Berard A."/>
            <person name="Torres-Barcelo C."/>
        </authorList>
    </citation>
    <scope>NUCLEOTIDE SEQUENCE</scope>
</reference>
<name>A0AAU6W1W6_9VIRU</name>
<dbReference type="Pfam" id="PF04865">
    <property type="entry name" value="Baseplate_J"/>
    <property type="match status" value="1"/>
</dbReference>
<dbReference type="EMBL" id="PP179326">
    <property type="protein sequence ID" value="XAI70685.1"/>
    <property type="molecule type" value="Genomic_DNA"/>
</dbReference>
<organism evidence="2">
    <name type="scientific">Pseudomonas phage Orimi01</name>
    <dbReference type="NCBI Taxonomy" id="3138541"/>
    <lineage>
        <taxon>Viruses</taxon>
    </lineage>
</organism>
<gene>
    <name evidence="2" type="ORF">Orimi01_00028</name>
</gene>
<sequence>MSNVPALKITPDGVVAPDSTTIRAAVLADENIAFGGDLDVITPSTPQAFLADQLTSNITDANAAVAYYVSQVDPANAEGRMQEGIARIYFLDRKGATASVVQALVTGQLGSTLAAGALAEDENGLLWQSTGTVSFVSSGSATIQFACLTYGPVQLGIGALTRIAQASPGWDAVTNLAPATLGSDVETRAEFELRRQLSVAKNAQHSPAAVRAAVFDIDGVIDVFVYDNFTNDTILYGATNYPLEPHSIYVGVVGGGEQEIAQAIISKISTGCGFNGNTTVVVQDTTYSYPYPAYNIKFNRPDTLPVLFVIRLANNPSLPSNIISLTKAAAINTLNGVNGAQRARMGGQIFASNYYAPIAAISSAVSIVGIKIGTTVADQDSISIGIDQEPNVTEENITVLLV</sequence>
<evidence type="ECO:0000313" key="2">
    <source>
        <dbReference type="EMBL" id="XAI70685.1"/>
    </source>
</evidence>
<protein>
    <recommendedName>
        <fullName evidence="1">Baseplate protein J-like barrel domain-containing protein</fullName>
    </recommendedName>
</protein>
<accession>A0AAU6W1W6</accession>
<evidence type="ECO:0000259" key="1">
    <source>
        <dbReference type="Pfam" id="PF04865"/>
    </source>
</evidence>
<proteinExistence type="predicted"/>